<dbReference type="EMBL" id="JASBWS010000086">
    <property type="protein sequence ID" value="KAJ9099010.1"/>
    <property type="molecule type" value="Genomic_DNA"/>
</dbReference>
<sequence length="472" mass="51242">MAYITAEHSKTSTATSPRPAEKVRCKCGHLAKRLTSRSEKNPGRVFYQCYKGRVDPETCKFFVWEDMIPGKEVPTETDAKPSLPSPVARYNATLAAKASPIPKGGNYTKGPGSTTQGYTYTLPGTSPLKPITSIPYPPHPRGDHHPTTVPPTQLEPRLPATPDDLVPTDSQIPDLTIGAGWNSAKKRAMAKKRREVMVRALKGRTSDESSTEGEEEIVPHEREAGHGTEHESIEAFESVDVRRTKGVAGPGRGSDDFDSDGIAWGQVDADAIEATASQQAARTPRPLRSDATPRDISGAPPYVRETRSSPPLTRTTFIDRLKAVNVDHTDNSASKKRKRDHLERDDVATANPTSDMSMMDGTSTPSYVSACGTLTPPETDRRDLGAFSSAADLQGLTSTVSGAPGHSSVTPAGGNVSIHPLVEALNKDLIRRDRKAAADEKSREMLRGRVKALEGRVRELEAELRRVKSEKR</sequence>
<dbReference type="Proteomes" id="UP001230649">
    <property type="component" value="Unassembled WGS sequence"/>
</dbReference>
<reference evidence="1" key="1">
    <citation type="submission" date="2023-04" db="EMBL/GenBank/DDBJ databases">
        <title>Draft Genome sequencing of Naganishia species isolated from polar environments using Oxford Nanopore Technology.</title>
        <authorList>
            <person name="Leo P."/>
            <person name="Venkateswaran K."/>
        </authorList>
    </citation>
    <scope>NUCLEOTIDE SEQUENCE</scope>
    <source>
        <strain evidence="1">MNA-CCFEE 5262</strain>
    </source>
</reference>
<comment type="caution">
    <text evidence="1">The sequence shown here is derived from an EMBL/GenBank/DDBJ whole genome shotgun (WGS) entry which is preliminary data.</text>
</comment>
<accession>A0ACC2VHX7</accession>
<name>A0ACC2VHX7_9TREE</name>
<keyword evidence="2" id="KW-1185">Reference proteome</keyword>
<evidence type="ECO:0000313" key="1">
    <source>
        <dbReference type="EMBL" id="KAJ9099010.1"/>
    </source>
</evidence>
<evidence type="ECO:0000313" key="2">
    <source>
        <dbReference type="Proteomes" id="UP001230649"/>
    </source>
</evidence>
<protein>
    <submittedName>
        <fullName evidence="1">Uncharacterized protein</fullName>
    </submittedName>
</protein>
<proteinExistence type="predicted"/>
<gene>
    <name evidence="1" type="ORF">QFC20_005766</name>
</gene>
<organism evidence="1 2">
    <name type="scientific">Naganishia adeliensis</name>
    <dbReference type="NCBI Taxonomy" id="92952"/>
    <lineage>
        <taxon>Eukaryota</taxon>
        <taxon>Fungi</taxon>
        <taxon>Dikarya</taxon>
        <taxon>Basidiomycota</taxon>
        <taxon>Agaricomycotina</taxon>
        <taxon>Tremellomycetes</taxon>
        <taxon>Filobasidiales</taxon>
        <taxon>Filobasidiaceae</taxon>
        <taxon>Naganishia</taxon>
    </lineage>
</organism>